<dbReference type="AlphaFoldDB" id="A0A5N6P5S1"/>
<dbReference type="InterPro" id="IPR044974">
    <property type="entry name" value="Disease_R_plants"/>
</dbReference>
<name>A0A5N6P5S1_9ASTR</name>
<dbReference type="InterPro" id="IPR027417">
    <property type="entry name" value="P-loop_NTPase"/>
</dbReference>
<dbReference type="Gene3D" id="3.80.10.10">
    <property type="entry name" value="Ribonuclease Inhibitor"/>
    <property type="match status" value="1"/>
</dbReference>
<dbReference type="SUPFAM" id="SSF52058">
    <property type="entry name" value="L domain-like"/>
    <property type="match status" value="1"/>
</dbReference>
<dbReference type="PANTHER" id="PTHR11017:SF340">
    <property type="entry name" value="NB-ARC-RELATED"/>
    <property type="match status" value="1"/>
</dbReference>
<proteinExistence type="predicted"/>
<dbReference type="GO" id="GO:0043531">
    <property type="term" value="F:ADP binding"/>
    <property type="evidence" value="ECO:0007669"/>
    <property type="project" value="InterPro"/>
</dbReference>
<feature type="domain" description="NB-ARC" evidence="1">
    <location>
        <begin position="16"/>
        <end position="81"/>
    </location>
</feature>
<accession>A0A5N6P5S1</accession>
<keyword evidence="3" id="KW-1185">Reference proteome</keyword>
<dbReference type="InterPro" id="IPR032675">
    <property type="entry name" value="LRR_dom_sf"/>
</dbReference>
<evidence type="ECO:0000313" key="2">
    <source>
        <dbReference type="EMBL" id="KAD5803686.1"/>
    </source>
</evidence>
<dbReference type="PANTHER" id="PTHR11017">
    <property type="entry name" value="LEUCINE-RICH REPEAT-CONTAINING PROTEIN"/>
    <property type="match status" value="1"/>
</dbReference>
<dbReference type="InterPro" id="IPR002182">
    <property type="entry name" value="NB-ARC"/>
</dbReference>
<dbReference type="OrthoDB" id="1435371at2759"/>
<sequence length="542" mass="61853">MRERFQDLKPLLDIGSDGVRMIGILGMGGCGKTTLASSVYMDISKHFQGHCFIENVREKTRWYGLKSVQKEILTALFKKKTEAIRYDGYSYDHDHDHSSHFSEIVSKMKKLRLLSKAVCCDSDANASGPNFLSNELRYIHWESYPASPFPQSFQLMKLVVLKLWGSMQKEVWKGYKQLPCLKVLQLKYMWELLNTPDLEGLHRLQKLTLSSCKELEEIHQSLGNHKYLEYVSVSECPKLRMFPDIIHMENLKTLEIKDCFLKDGEIPSGIGELSNLEELSLCGNDFSRLDFHISQLTRLKVLNLSNCVKLLELPELPSNSSILKADYCNSLTTVGDCHINCRQLCNVSLMGGGIINDGGKLLQSMLKGNVIDNGPILLRLKGLDVLKEFTPLLRGRRCRLQLPENWGNDHCGFLICAVLPNYFHWGDPERIIIRHVTSGMDFEDDVVWEESDGDGDKHTFVYYISFASMRDAIWWGKTYKALEFNIEDYRCCGFGVRLVSKRSRNAQTETSTYSSGYTSRLEIVDNLESALTVSLSFDDKLP</sequence>
<dbReference type="Pfam" id="PF00931">
    <property type="entry name" value="NB-ARC"/>
    <property type="match status" value="1"/>
</dbReference>
<comment type="caution">
    <text evidence="2">The sequence shown here is derived from an EMBL/GenBank/DDBJ whole genome shotgun (WGS) entry which is preliminary data.</text>
</comment>
<organism evidence="2 3">
    <name type="scientific">Mikania micrantha</name>
    <name type="common">bitter vine</name>
    <dbReference type="NCBI Taxonomy" id="192012"/>
    <lineage>
        <taxon>Eukaryota</taxon>
        <taxon>Viridiplantae</taxon>
        <taxon>Streptophyta</taxon>
        <taxon>Embryophyta</taxon>
        <taxon>Tracheophyta</taxon>
        <taxon>Spermatophyta</taxon>
        <taxon>Magnoliopsida</taxon>
        <taxon>eudicotyledons</taxon>
        <taxon>Gunneridae</taxon>
        <taxon>Pentapetalae</taxon>
        <taxon>asterids</taxon>
        <taxon>campanulids</taxon>
        <taxon>Asterales</taxon>
        <taxon>Asteraceae</taxon>
        <taxon>Asteroideae</taxon>
        <taxon>Heliantheae alliance</taxon>
        <taxon>Eupatorieae</taxon>
        <taxon>Mikania</taxon>
    </lineage>
</organism>
<evidence type="ECO:0000313" key="3">
    <source>
        <dbReference type="Proteomes" id="UP000326396"/>
    </source>
</evidence>
<dbReference type="PRINTS" id="PR00364">
    <property type="entry name" value="DISEASERSIST"/>
</dbReference>
<protein>
    <recommendedName>
        <fullName evidence="1">NB-ARC domain-containing protein</fullName>
    </recommendedName>
</protein>
<dbReference type="SUPFAM" id="SSF52540">
    <property type="entry name" value="P-loop containing nucleoside triphosphate hydrolases"/>
    <property type="match status" value="1"/>
</dbReference>
<dbReference type="Proteomes" id="UP000326396">
    <property type="component" value="Linkage Group LG15"/>
</dbReference>
<reference evidence="2 3" key="1">
    <citation type="submission" date="2019-05" db="EMBL/GenBank/DDBJ databases">
        <title>Mikania micrantha, genome provides insights into the molecular mechanism of rapid growth.</title>
        <authorList>
            <person name="Liu B."/>
        </authorList>
    </citation>
    <scope>NUCLEOTIDE SEQUENCE [LARGE SCALE GENOMIC DNA]</scope>
    <source>
        <strain evidence="2">NLD-2019</strain>
        <tissue evidence="2">Leaf</tissue>
    </source>
</reference>
<dbReference type="GO" id="GO:0006952">
    <property type="term" value="P:defense response"/>
    <property type="evidence" value="ECO:0007669"/>
    <property type="project" value="InterPro"/>
</dbReference>
<gene>
    <name evidence="2" type="ORF">E3N88_15046</name>
</gene>
<dbReference type="Gene3D" id="3.40.50.300">
    <property type="entry name" value="P-loop containing nucleotide triphosphate hydrolases"/>
    <property type="match status" value="1"/>
</dbReference>
<dbReference type="EMBL" id="SZYD01000007">
    <property type="protein sequence ID" value="KAD5803686.1"/>
    <property type="molecule type" value="Genomic_DNA"/>
</dbReference>
<evidence type="ECO:0000259" key="1">
    <source>
        <dbReference type="Pfam" id="PF00931"/>
    </source>
</evidence>